<dbReference type="PANTHER" id="PTHR43459:SF1">
    <property type="entry name" value="EG:BACN32G11.4 PROTEIN"/>
    <property type="match status" value="1"/>
</dbReference>
<dbReference type="EMBL" id="JASBQV010000003">
    <property type="protein sequence ID" value="MDI3233987.1"/>
    <property type="molecule type" value="Genomic_DNA"/>
</dbReference>
<dbReference type="PANTHER" id="PTHR43459">
    <property type="entry name" value="ENOYL-COA HYDRATASE"/>
    <property type="match status" value="1"/>
</dbReference>
<comment type="caution">
    <text evidence="3">The sequence shown here is derived from an EMBL/GenBank/DDBJ whole genome shotgun (WGS) entry which is preliminary data.</text>
</comment>
<evidence type="ECO:0000313" key="3">
    <source>
        <dbReference type="EMBL" id="MDI3233987.1"/>
    </source>
</evidence>
<keyword evidence="4" id="KW-1185">Reference proteome</keyword>
<comment type="similarity">
    <text evidence="1 2">Belongs to the enoyl-CoA hydratase/isomerase family.</text>
</comment>
<dbReference type="InterPro" id="IPR018376">
    <property type="entry name" value="Enoyl-CoA_hyd/isom_CS"/>
</dbReference>
<sequence length="257" mass="28028">MKSEVDYIVKGHIATITLSRPERLNALTSTLLTELAESIEEANQDESVRVIVMTGEGRGFCAGQDLKTVQPGMDHGEYLKHYYHPVIRALATTNKPTVAAINGVAAGAGLSLTLACDFRLVREDAKLSLGFINIGLVPDAGAPYFLPRLIGSAKALELALLGDTITAQQAYEYHLVTKVVEAEQFEDEVTAFSEFLSNRPTKVIGYIKQLQAASSESTLEDMLAQEIIYQSRAGKTEDHQQAVQAFLEKKAPVFVGR</sequence>
<gene>
    <name evidence="3" type="ORF">QK289_03120</name>
</gene>
<dbReference type="PROSITE" id="PS00166">
    <property type="entry name" value="ENOYL_COA_HYDRATASE"/>
    <property type="match status" value="1"/>
</dbReference>
<dbReference type="Pfam" id="PF00378">
    <property type="entry name" value="ECH_1"/>
    <property type="match status" value="1"/>
</dbReference>
<evidence type="ECO:0000313" key="4">
    <source>
        <dbReference type="Proteomes" id="UP001243286"/>
    </source>
</evidence>
<dbReference type="RefSeq" id="WP_110418084.1">
    <property type="nucleotide sequence ID" value="NZ_JASBQV010000003.1"/>
</dbReference>
<dbReference type="Gene3D" id="1.10.12.10">
    <property type="entry name" value="Lyase 2-enoyl-coa Hydratase, Chain A, domain 2"/>
    <property type="match status" value="1"/>
</dbReference>
<evidence type="ECO:0000256" key="1">
    <source>
        <dbReference type="ARBA" id="ARBA00005254"/>
    </source>
</evidence>
<evidence type="ECO:0000256" key="2">
    <source>
        <dbReference type="RuleBase" id="RU003707"/>
    </source>
</evidence>
<reference evidence="3 4" key="1">
    <citation type="submission" date="2023-04" db="EMBL/GenBank/DDBJ databases">
        <title>Antarctic isolates genomes.</title>
        <authorList>
            <person name="Dimov S.G."/>
        </authorList>
    </citation>
    <scope>NUCLEOTIDE SEQUENCE [LARGE SCALE GENOMIC DNA]</scope>
    <source>
        <strain evidence="3 4">AL19</strain>
    </source>
</reference>
<proteinExistence type="inferred from homology"/>
<dbReference type="CDD" id="cd06558">
    <property type="entry name" value="crotonase-like"/>
    <property type="match status" value="1"/>
</dbReference>
<dbReference type="Gene3D" id="3.90.226.10">
    <property type="entry name" value="2-enoyl-CoA Hydratase, Chain A, domain 1"/>
    <property type="match status" value="1"/>
</dbReference>
<dbReference type="InterPro" id="IPR001753">
    <property type="entry name" value="Enoyl-CoA_hydra/iso"/>
</dbReference>
<organism evidence="3 4">
    <name type="scientific">Exiguobacterium antarcticum</name>
    <dbReference type="NCBI Taxonomy" id="132920"/>
    <lineage>
        <taxon>Bacteria</taxon>
        <taxon>Bacillati</taxon>
        <taxon>Bacillota</taxon>
        <taxon>Bacilli</taxon>
        <taxon>Bacillales</taxon>
        <taxon>Bacillales Family XII. Incertae Sedis</taxon>
        <taxon>Exiguobacterium</taxon>
    </lineage>
</organism>
<name>A0ABT6QZ69_9BACL</name>
<dbReference type="InterPro" id="IPR029045">
    <property type="entry name" value="ClpP/crotonase-like_dom_sf"/>
</dbReference>
<accession>A0ABT6QZ69</accession>
<protein>
    <submittedName>
        <fullName evidence="3">Enoyl-CoA hydratase-related protein</fullName>
    </submittedName>
</protein>
<dbReference type="InterPro" id="IPR014748">
    <property type="entry name" value="Enoyl-CoA_hydra_C"/>
</dbReference>
<dbReference type="SUPFAM" id="SSF52096">
    <property type="entry name" value="ClpP/crotonase"/>
    <property type="match status" value="1"/>
</dbReference>
<dbReference type="Proteomes" id="UP001243286">
    <property type="component" value="Unassembled WGS sequence"/>
</dbReference>